<sequence length="127" mass="13805">PAASVVKLINQNLPPGLKMGNDVKDMILEACNEFIQAVSGEASEISDKEGKTTITPEHVVKALEALEFDAYLPAVNEVWEEEKKLDAEQREVKKTKKKAAANAMSAEEALALQTKMFAEAKARYAAG</sequence>
<dbReference type="GO" id="GO:0046982">
    <property type="term" value="F:protein heterodimerization activity"/>
    <property type="evidence" value="ECO:0007669"/>
    <property type="project" value="InterPro"/>
</dbReference>
<dbReference type="InterPro" id="IPR009072">
    <property type="entry name" value="Histone-fold"/>
</dbReference>
<dbReference type="GeneID" id="9684794"/>
<evidence type="ECO:0000313" key="5">
    <source>
        <dbReference type="Proteomes" id="UP000001876"/>
    </source>
</evidence>
<name>C1MVD2_MICPC</name>
<dbReference type="Proteomes" id="UP000001876">
    <property type="component" value="Unassembled WGS sequence"/>
</dbReference>
<gene>
    <name evidence="4" type="ORF">MICPUCDRAFT_8478</name>
</gene>
<dbReference type="OrthoDB" id="601405at2759"/>
<dbReference type="OMA" id="RDAKFKK"/>
<feature type="non-terminal residue" evidence="4">
    <location>
        <position position="1"/>
    </location>
</feature>
<dbReference type="GO" id="GO:0000122">
    <property type="term" value="P:negative regulation of transcription by RNA polymerase II"/>
    <property type="evidence" value="ECO:0007669"/>
    <property type="project" value="InterPro"/>
</dbReference>
<organism evidence="5">
    <name type="scientific">Micromonas pusilla (strain CCMP1545)</name>
    <name type="common">Picoplanktonic green alga</name>
    <dbReference type="NCBI Taxonomy" id="564608"/>
    <lineage>
        <taxon>Eukaryota</taxon>
        <taxon>Viridiplantae</taxon>
        <taxon>Chlorophyta</taxon>
        <taxon>Mamiellophyceae</taxon>
        <taxon>Mamiellales</taxon>
        <taxon>Mamiellaceae</taxon>
        <taxon>Micromonas</taxon>
    </lineage>
</organism>
<evidence type="ECO:0000313" key="4">
    <source>
        <dbReference type="EMBL" id="EEH56779.1"/>
    </source>
</evidence>
<dbReference type="InterPro" id="IPR003958">
    <property type="entry name" value="CBFA_NFYB_domain"/>
</dbReference>
<keyword evidence="2" id="KW-0539">Nucleus</keyword>
<dbReference type="PANTHER" id="PTHR46138:SF1">
    <property type="entry name" value="PROTEIN DR1"/>
    <property type="match status" value="1"/>
</dbReference>
<dbReference type="GO" id="GO:0017025">
    <property type="term" value="F:TBP-class protein binding"/>
    <property type="evidence" value="ECO:0007669"/>
    <property type="project" value="TreeGrafter"/>
</dbReference>
<dbReference type="AlphaFoldDB" id="C1MVD2"/>
<accession>C1MVD2</accession>
<reference evidence="4 5" key="1">
    <citation type="journal article" date="2009" name="Science">
        <title>Green evolution and dynamic adaptations revealed by genomes of the marine picoeukaryotes Micromonas.</title>
        <authorList>
            <person name="Worden A.Z."/>
            <person name="Lee J.H."/>
            <person name="Mock T."/>
            <person name="Rouze P."/>
            <person name="Simmons M.P."/>
            <person name="Aerts A.L."/>
            <person name="Allen A.E."/>
            <person name="Cuvelier M.L."/>
            <person name="Derelle E."/>
            <person name="Everett M.V."/>
            <person name="Foulon E."/>
            <person name="Grimwood J."/>
            <person name="Gundlach H."/>
            <person name="Henrissat B."/>
            <person name="Napoli C."/>
            <person name="McDonald S.M."/>
            <person name="Parker M.S."/>
            <person name="Rombauts S."/>
            <person name="Salamov A."/>
            <person name="Von Dassow P."/>
            <person name="Badger J.H."/>
            <person name="Coutinho P.M."/>
            <person name="Demir E."/>
            <person name="Dubchak I."/>
            <person name="Gentemann C."/>
            <person name="Eikrem W."/>
            <person name="Gready J.E."/>
            <person name="John U."/>
            <person name="Lanier W."/>
            <person name="Lindquist E.A."/>
            <person name="Lucas S."/>
            <person name="Mayer K.F."/>
            <person name="Moreau H."/>
            <person name="Not F."/>
            <person name="Otillar R."/>
            <person name="Panaud O."/>
            <person name="Pangilinan J."/>
            <person name="Paulsen I."/>
            <person name="Piegu B."/>
            <person name="Poliakov A."/>
            <person name="Robbens S."/>
            <person name="Schmutz J."/>
            <person name="Toulza E."/>
            <person name="Wyss T."/>
            <person name="Zelensky A."/>
            <person name="Zhou K."/>
            <person name="Armbrust E.V."/>
            <person name="Bhattacharya D."/>
            <person name="Goodenough U.W."/>
            <person name="Van de Peer Y."/>
            <person name="Grigoriev I.V."/>
        </authorList>
    </citation>
    <scope>NUCLEOTIDE SEQUENCE [LARGE SCALE GENOMIC DNA]</scope>
    <source>
        <strain evidence="4 5">CCMP1545</strain>
    </source>
</reference>
<comment type="subcellular location">
    <subcellularLocation>
        <location evidence="1">Nucleus</location>
    </subcellularLocation>
</comment>
<dbReference type="InterPro" id="IPR042225">
    <property type="entry name" value="Ncb2"/>
</dbReference>
<dbReference type="SUPFAM" id="SSF47113">
    <property type="entry name" value="Histone-fold"/>
    <property type="match status" value="1"/>
</dbReference>
<proteinExistence type="predicted"/>
<dbReference type="GO" id="GO:0016251">
    <property type="term" value="F:RNA polymerase II general transcription initiation factor activity"/>
    <property type="evidence" value="ECO:0007669"/>
    <property type="project" value="TreeGrafter"/>
</dbReference>
<dbReference type="PANTHER" id="PTHR46138">
    <property type="entry name" value="PROTEIN DR1"/>
    <property type="match status" value="1"/>
</dbReference>
<protein>
    <submittedName>
        <fullName evidence="4">Predicted protein</fullName>
    </submittedName>
</protein>
<feature type="non-terminal residue" evidence="4">
    <location>
        <position position="127"/>
    </location>
</feature>
<dbReference type="EMBL" id="GG663740">
    <property type="protein sequence ID" value="EEH56779.1"/>
    <property type="molecule type" value="Genomic_DNA"/>
</dbReference>
<dbReference type="RefSeq" id="XP_003059647.1">
    <property type="nucleotide sequence ID" value="XM_003059601.1"/>
</dbReference>
<dbReference type="GO" id="GO:0017054">
    <property type="term" value="C:negative cofactor 2 complex"/>
    <property type="evidence" value="ECO:0007669"/>
    <property type="project" value="InterPro"/>
</dbReference>
<dbReference type="Gene3D" id="1.10.20.10">
    <property type="entry name" value="Histone, subunit A"/>
    <property type="match status" value="1"/>
</dbReference>
<evidence type="ECO:0000259" key="3">
    <source>
        <dbReference type="Pfam" id="PF00808"/>
    </source>
</evidence>
<evidence type="ECO:0000256" key="2">
    <source>
        <dbReference type="ARBA" id="ARBA00023242"/>
    </source>
</evidence>
<dbReference type="eggNOG" id="KOG0871">
    <property type="taxonomic scope" value="Eukaryota"/>
</dbReference>
<dbReference type="STRING" id="564608.C1MVD2"/>
<evidence type="ECO:0000256" key="1">
    <source>
        <dbReference type="ARBA" id="ARBA00004123"/>
    </source>
</evidence>
<dbReference type="CDD" id="cd22905">
    <property type="entry name" value="HFD_Dr1"/>
    <property type="match status" value="1"/>
</dbReference>
<dbReference type="KEGG" id="mpp:MICPUCDRAFT_8478"/>
<dbReference type="GO" id="GO:0051123">
    <property type="term" value="P:RNA polymerase II preinitiation complex assembly"/>
    <property type="evidence" value="ECO:0007669"/>
    <property type="project" value="TreeGrafter"/>
</dbReference>
<keyword evidence="5" id="KW-1185">Reference proteome</keyword>
<dbReference type="Pfam" id="PF00808">
    <property type="entry name" value="CBFD_NFYB_HMF"/>
    <property type="match status" value="1"/>
</dbReference>
<feature type="domain" description="Transcription factor CBF/NF-Y/archaeal histone" evidence="3">
    <location>
        <begin position="1"/>
        <end position="63"/>
    </location>
</feature>